<dbReference type="InterPro" id="IPR014509">
    <property type="entry name" value="YjdF-like"/>
</dbReference>
<feature type="transmembrane region" description="Helical" evidence="1">
    <location>
        <begin position="7"/>
        <end position="25"/>
    </location>
</feature>
<evidence type="ECO:0000256" key="1">
    <source>
        <dbReference type="SAM" id="Phobius"/>
    </source>
</evidence>
<comment type="caution">
    <text evidence="2">The sequence shown here is derived from an EMBL/GenBank/DDBJ whole genome shotgun (WGS) entry which is preliminary data.</text>
</comment>
<feature type="transmembrane region" description="Helical" evidence="1">
    <location>
        <begin position="31"/>
        <end position="48"/>
    </location>
</feature>
<dbReference type="InterPro" id="IPR058534">
    <property type="entry name" value="YjdF"/>
</dbReference>
<dbReference type="AlphaFoldDB" id="A0A557SL45"/>
<dbReference type="Proteomes" id="UP000318349">
    <property type="component" value="Unassembled WGS sequence"/>
</dbReference>
<keyword evidence="1" id="KW-0472">Membrane</keyword>
<keyword evidence="1" id="KW-1133">Transmembrane helix</keyword>
<gene>
    <name evidence="2" type="ORF">FHP89_06055</name>
</gene>
<name>A0A557SL45_9RHOO</name>
<dbReference type="Pfam" id="PF09997">
    <property type="entry name" value="DUF2238"/>
    <property type="match status" value="1"/>
</dbReference>
<protein>
    <submittedName>
        <fullName evidence="2">DUF2238 domain-containing protein</fullName>
    </submittedName>
</protein>
<feature type="transmembrane region" description="Helical" evidence="1">
    <location>
        <begin position="102"/>
        <end position="119"/>
    </location>
</feature>
<feature type="transmembrane region" description="Helical" evidence="1">
    <location>
        <begin position="178"/>
        <end position="194"/>
    </location>
</feature>
<evidence type="ECO:0000313" key="3">
    <source>
        <dbReference type="Proteomes" id="UP000318349"/>
    </source>
</evidence>
<sequence>MADRGARFEWALVAIVLVALAVSGISPHDRLTWWMEVAPVLMALPLLMATHRRYPLTRLVLALIAVHALILILGATYTYARVPLGFWLQDVFDFARNPYDRIGHFAQGFVPAMVARELLLRLQVLRRPRWLFFLVCCICLAISATYELIEWLAAVVMGGQAEDFLGTQGDPWDTQSDMALALLGAVFAQMLLGRRHDRWLARLR</sequence>
<accession>A0A557SL45</accession>
<dbReference type="EMBL" id="VMNI01000006">
    <property type="protein sequence ID" value="TVO78042.1"/>
    <property type="molecule type" value="Genomic_DNA"/>
</dbReference>
<feature type="transmembrane region" description="Helical" evidence="1">
    <location>
        <begin position="60"/>
        <end position="82"/>
    </location>
</feature>
<evidence type="ECO:0000313" key="2">
    <source>
        <dbReference type="EMBL" id="TVO78042.1"/>
    </source>
</evidence>
<dbReference type="PIRSF" id="PIRSF020606">
    <property type="entry name" value="UCP020606"/>
    <property type="match status" value="1"/>
</dbReference>
<feature type="transmembrane region" description="Helical" evidence="1">
    <location>
        <begin position="131"/>
        <end position="158"/>
    </location>
</feature>
<keyword evidence="1" id="KW-0812">Transmembrane</keyword>
<proteinExistence type="predicted"/>
<reference evidence="2 3" key="1">
    <citation type="submission" date="2019-07" db="EMBL/GenBank/DDBJ databases">
        <title>The pathways for chlorine oxyanion respiration interact through the shared metabolite chlorate.</title>
        <authorList>
            <person name="Barnum T.P."/>
            <person name="Cheng Y."/>
            <person name="Hill K.A."/>
            <person name="Lucas L.N."/>
            <person name="Carlson H.K."/>
            <person name="Coates J.D."/>
        </authorList>
    </citation>
    <scope>NUCLEOTIDE SEQUENCE [LARGE SCALE GENOMIC DNA]</scope>
    <source>
        <strain evidence="2 3">SFB-1</strain>
    </source>
</reference>
<organism evidence="2 3">
    <name type="scientific">Denitromonas halophila</name>
    <dbReference type="NCBI Taxonomy" id="1629404"/>
    <lineage>
        <taxon>Bacteria</taxon>
        <taxon>Pseudomonadati</taxon>
        <taxon>Pseudomonadota</taxon>
        <taxon>Betaproteobacteria</taxon>
        <taxon>Rhodocyclales</taxon>
        <taxon>Zoogloeaceae</taxon>
        <taxon>Denitromonas</taxon>
    </lineage>
</organism>